<dbReference type="RefSeq" id="WP_089682967.1">
    <property type="nucleotide sequence ID" value="NZ_FNFO01000005.1"/>
</dbReference>
<dbReference type="Pfam" id="PF02687">
    <property type="entry name" value="FtsX"/>
    <property type="match status" value="2"/>
</dbReference>
<feature type="transmembrane region" description="Helical" evidence="6">
    <location>
        <begin position="337"/>
        <end position="360"/>
    </location>
</feature>
<dbReference type="EMBL" id="FNFO01000005">
    <property type="protein sequence ID" value="SDL26419.1"/>
    <property type="molecule type" value="Genomic_DNA"/>
</dbReference>
<keyword evidence="2" id="KW-1003">Cell membrane</keyword>
<dbReference type="PANTHER" id="PTHR30572">
    <property type="entry name" value="MEMBRANE COMPONENT OF TRANSPORTER-RELATED"/>
    <property type="match status" value="1"/>
</dbReference>
<evidence type="ECO:0000256" key="6">
    <source>
        <dbReference type="SAM" id="Phobius"/>
    </source>
</evidence>
<evidence type="ECO:0000256" key="3">
    <source>
        <dbReference type="ARBA" id="ARBA00022692"/>
    </source>
</evidence>
<keyword evidence="5 6" id="KW-0472">Membrane</keyword>
<evidence type="ECO:0000256" key="1">
    <source>
        <dbReference type="ARBA" id="ARBA00004651"/>
    </source>
</evidence>
<proteinExistence type="predicted"/>
<feature type="transmembrane region" description="Helical" evidence="6">
    <location>
        <begin position="425"/>
        <end position="451"/>
    </location>
</feature>
<feature type="domain" description="MacB-like periplasmic core" evidence="8">
    <location>
        <begin position="21"/>
        <end position="244"/>
    </location>
</feature>
<feature type="transmembrane region" description="Helical" evidence="6">
    <location>
        <begin position="674"/>
        <end position="699"/>
    </location>
</feature>
<reference evidence="9 10" key="1">
    <citation type="submission" date="2016-10" db="EMBL/GenBank/DDBJ databases">
        <authorList>
            <person name="de Groot N.N."/>
        </authorList>
    </citation>
    <scope>NUCLEOTIDE SEQUENCE [LARGE SCALE GENOMIC DNA]</scope>
    <source>
        <strain evidence="9 10">DSM 25186</strain>
    </source>
</reference>
<sequence length="797" mass="87727">MFLNYLKVALRNLRHYKGYGLISILGLALGITSALLIFLLVQYHLGFDAGHAKADRIYRIVSASQRPNGARSGSPGTPVPMAEAVRQDFSEVELVAPINHTSGLMSVTEGTETRRFREDDMLFATPEFFEVFDFPVEHQAGASLARPGTVLLTRTLAEKLFPRQNPVGQSVQLANRLDLTVTGVLDDPPVQSSLPFSALISYQSLEEYFADPSDLEWGSISSDHQLYVLLHEGITPEQVEARMPELAKKYKNERAQRQDINPLQPLREVHFDERYGGFSTTVSKAQLGMLAMVAFFLILLACINFVNLATAQAVQRGREVGIRKVLGSGRGQLITQFLGETALIVISALVLTLGAVQLLLPTFNQFVGQALVFAPLRDPWLLGGLVGLTLLLTVAAGLYPALLLSGFQPAQVLKGRAQGVRVGGLTLRQVLVGFQFVAAQVLLIGTLVVWAQTRYLQTAEMGFNREAVVTVPLPDNRPTSLETFRQRLETYPEFQQISFSNLAPASDSRWMSNFGMADQPDADVSVQLFMTDAHYADLYRLPLLAGRMLQESDTVREYVVNEALLKVVDIATPEDAIGRMLRLGGGEPKPIVGVVQDFHQGSLREKINPALLMTDSREFYEAALRLAPSVPLSQALAHVEAAWTATFPEAIYSYAFLDDEIAEFYRGEERITQLLGVFAGIAIFIGCLGLYGLVSFVVTRRTKEIGVRKVLGASLASVVSLVSREFGRIALLSFLIATPLAWYLLRQWLSDFPYHVSLHPGYFVVGGMMLFGVAALSVSYQSLRAALINPVQALKTE</sequence>
<dbReference type="GO" id="GO:0005886">
    <property type="term" value="C:plasma membrane"/>
    <property type="evidence" value="ECO:0007669"/>
    <property type="project" value="UniProtKB-SubCell"/>
</dbReference>
<dbReference type="STRING" id="1075417.SAMN05421823_10550"/>
<dbReference type="OrthoDB" id="5933722at2"/>
<evidence type="ECO:0000256" key="5">
    <source>
        <dbReference type="ARBA" id="ARBA00023136"/>
    </source>
</evidence>
<keyword evidence="3 6" id="KW-0812">Transmembrane</keyword>
<feature type="transmembrane region" description="Helical" evidence="6">
    <location>
        <begin position="729"/>
        <end position="749"/>
    </location>
</feature>
<evidence type="ECO:0000259" key="7">
    <source>
        <dbReference type="Pfam" id="PF02687"/>
    </source>
</evidence>
<dbReference type="InterPro" id="IPR025857">
    <property type="entry name" value="MacB_PCD"/>
</dbReference>
<comment type="subcellular location">
    <subcellularLocation>
        <location evidence="1">Cell membrane</location>
        <topology evidence="1">Multi-pass membrane protein</topology>
    </subcellularLocation>
</comment>
<evidence type="ECO:0000256" key="4">
    <source>
        <dbReference type="ARBA" id="ARBA00022989"/>
    </source>
</evidence>
<keyword evidence="10" id="KW-1185">Reference proteome</keyword>
<feature type="transmembrane region" description="Helical" evidence="6">
    <location>
        <begin position="380"/>
        <end position="404"/>
    </location>
</feature>
<protein>
    <submittedName>
        <fullName evidence="9">Duplicated orphan permease</fullName>
    </submittedName>
</protein>
<feature type="domain" description="ABC3 transporter permease C-terminal" evidence="7">
    <location>
        <begin position="292"/>
        <end position="408"/>
    </location>
</feature>
<feature type="transmembrane region" description="Helical" evidence="6">
    <location>
        <begin position="287"/>
        <end position="309"/>
    </location>
</feature>
<dbReference type="AlphaFoldDB" id="A0A1G9IMA2"/>
<feature type="domain" description="ABC3 transporter permease C-terminal" evidence="7">
    <location>
        <begin position="677"/>
        <end position="790"/>
    </location>
</feature>
<evidence type="ECO:0000259" key="8">
    <source>
        <dbReference type="Pfam" id="PF12704"/>
    </source>
</evidence>
<dbReference type="PANTHER" id="PTHR30572:SF18">
    <property type="entry name" value="ABC-TYPE MACROLIDE FAMILY EXPORT SYSTEM PERMEASE COMPONENT 2"/>
    <property type="match status" value="1"/>
</dbReference>
<gene>
    <name evidence="9" type="ORF">SAMN05421823_10550</name>
</gene>
<evidence type="ECO:0000313" key="10">
    <source>
        <dbReference type="Proteomes" id="UP000198510"/>
    </source>
</evidence>
<feature type="transmembrane region" description="Helical" evidence="6">
    <location>
        <begin position="761"/>
        <end position="780"/>
    </location>
</feature>
<dbReference type="InterPro" id="IPR003838">
    <property type="entry name" value="ABC3_permease_C"/>
</dbReference>
<organism evidence="9 10">
    <name type="scientific">Catalinimonas alkaloidigena</name>
    <dbReference type="NCBI Taxonomy" id="1075417"/>
    <lineage>
        <taxon>Bacteria</taxon>
        <taxon>Pseudomonadati</taxon>
        <taxon>Bacteroidota</taxon>
        <taxon>Cytophagia</taxon>
        <taxon>Cytophagales</taxon>
        <taxon>Catalimonadaceae</taxon>
        <taxon>Catalinimonas</taxon>
    </lineage>
</organism>
<dbReference type="InterPro" id="IPR050250">
    <property type="entry name" value="Macrolide_Exporter_MacB"/>
</dbReference>
<accession>A0A1G9IMA2</accession>
<dbReference type="Proteomes" id="UP000198510">
    <property type="component" value="Unassembled WGS sequence"/>
</dbReference>
<dbReference type="GO" id="GO:0022857">
    <property type="term" value="F:transmembrane transporter activity"/>
    <property type="evidence" value="ECO:0007669"/>
    <property type="project" value="TreeGrafter"/>
</dbReference>
<dbReference type="Pfam" id="PF12704">
    <property type="entry name" value="MacB_PCD"/>
    <property type="match status" value="1"/>
</dbReference>
<evidence type="ECO:0000313" key="9">
    <source>
        <dbReference type="EMBL" id="SDL26419.1"/>
    </source>
</evidence>
<keyword evidence="4 6" id="KW-1133">Transmembrane helix</keyword>
<feature type="transmembrane region" description="Helical" evidence="6">
    <location>
        <begin position="21"/>
        <end position="41"/>
    </location>
</feature>
<name>A0A1G9IMA2_9BACT</name>
<evidence type="ECO:0000256" key="2">
    <source>
        <dbReference type="ARBA" id="ARBA00022475"/>
    </source>
</evidence>